<name>A0A9D4BDQ2_DREPO</name>
<dbReference type="Proteomes" id="UP000828390">
    <property type="component" value="Unassembled WGS sequence"/>
</dbReference>
<proteinExistence type="predicted"/>
<gene>
    <name evidence="2" type="ORF">DPMN_192918</name>
</gene>
<keyword evidence="3" id="KW-1185">Reference proteome</keyword>
<evidence type="ECO:0000256" key="1">
    <source>
        <dbReference type="SAM" id="MobiDB-lite"/>
    </source>
</evidence>
<dbReference type="EMBL" id="JAIWYP010000048">
    <property type="protein sequence ID" value="KAH3690970.1"/>
    <property type="molecule type" value="Genomic_DNA"/>
</dbReference>
<sequence length="67" mass="6336">MEMVVIGGVGGGDGDESDGDVEFVDVGDDGYGDGCIGGDGPCDGGDDGDYDDGGGDDGGDIGGQDVS</sequence>
<feature type="compositionally biased region" description="Acidic residues" evidence="1">
    <location>
        <begin position="44"/>
        <end position="59"/>
    </location>
</feature>
<organism evidence="2 3">
    <name type="scientific">Dreissena polymorpha</name>
    <name type="common">Zebra mussel</name>
    <name type="synonym">Mytilus polymorpha</name>
    <dbReference type="NCBI Taxonomy" id="45954"/>
    <lineage>
        <taxon>Eukaryota</taxon>
        <taxon>Metazoa</taxon>
        <taxon>Spiralia</taxon>
        <taxon>Lophotrochozoa</taxon>
        <taxon>Mollusca</taxon>
        <taxon>Bivalvia</taxon>
        <taxon>Autobranchia</taxon>
        <taxon>Heteroconchia</taxon>
        <taxon>Euheterodonta</taxon>
        <taxon>Imparidentia</taxon>
        <taxon>Neoheterodontei</taxon>
        <taxon>Myida</taxon>
        <taxon>Dreissenoidea</taxon>
        <taxon>Dreissenidae</taxon>
        <taxon>Dreissena</taxon>
    </lineage>
</organism>
<feature type="compositionally biased region" description="Gly residues" evidence="1">
    <location>
        <begin position="32"/>
        <end position="43"/>
    </location>
</feature>
<accession>A0A9D4BDQ2</accession>
<dbReference type="AlphaFoldDB" id="A0A9D4BDQ2"/>
<reference evidence="2" key="1">
    <citation type="journal article" date="2019" name="bioRxiv">
        <title>The Genome of the Zebra Mussel, Dreissena polymorpha: A Resource for Invasive Species Research.</title>
        <authorList>
            <person name="McCartney M.A."/>
            <person name="Auch B."/>
            <person name="Kono T."/>
            <person name="Mallez S."/>
            <person name="Zhang Y."/>
            <person name="Obille A."/>
            <person name="Becker A."/>
            <person name="Abrahante J.E."/>
            <person name="Garbe J."/>
            <person name="Badalamenti J.P."/>
            <person name="Herman A."/>
            <person name="Mangelson H."/>
            <person name="Liachko I."/>
            <person name="Sullivan S."/>
            <person name="Sone E.D."/>
            <person name="Koren S."/>
            <person name="Silverstein K.A.T."/>
            <person name="Beckman K.B."/>
            <person name="Gohl D.M."/>
        </authorList>
    </citation>
    <scope>NUCLEOTIDE SEQUENCE</scope>
    <source>
        <strain evidence="2">Duluth1</strain>
        <tissue evidence="2">Whole animal</tissue>
    </source>
</reference>
<feature type="compositionally biased region" description="Acidic residues" evidence="1">
    <location>
        <begin position="13"/>
        <end position="31"/>
    </location>
</feature>
<feature type="region of interest" description="Disordered" evidence="1">
    <location>
        <begin position="1"/>
        <end position="67"/>
    </location>
</feature>
<evidence type="ECO:0000313" key="2">
    <source>
        <dbReference type="EMBL" id="KAH3690970.1"/>
    </source>
</evidence>
<protein>
    <submittedName>
        <fullName evidence="2">Uncharacterized protein</fullName>
    </submittedName>
</protein>
<comment type="caution">
    <text evidence="2">The sequence shown here is derived from an EMBL/GenBank/DDBJ whole genome shotgun (WGS) entry which is preliminary data.</text>
</comment>
<reference evidence="2" key="2">
    <citation type="submission" date="2020-11" db="EMBL/GenBank/DDBJ databases">
        <authorList>
            <person name="McCartney M.A."/>
            <person name="Auch B."/>
            <person name="Kono T."/>
            <person name="Mallez S."/>
            <person name="Becker A."/>
            <person name="Gohl D.M."/>
            <person name="Silverstein K.A.T."/>
            <person name="Koren S."/>
            <person name="Bechman K.B."/>
            <person name="Herman A."/>
            <person name="Abrahante J.E."/>
            <person name="Garbe J."/>
        </authorList>
    </citation>
    <scope>NUCLEOTIDE SEQUENCE</scope>
    <source>
        <strain evidence="2">Duluth1</strain>
        <tissue evidence="2">Whole animal</tissue>
    </source>
</reference>
<evidence type="ECO:0000313" key="3">
    <source>
        <dbReference type="Proteomes" id="UP000828390"/>
    </source>
</evidence>